<sequence>MIASCGITITNNDDDAAAAIGSSDGAGGGDSGGDSGDGDSGGDATEIETIMTRTLPVYAMLSNAHLLNSTKCTKELMNLRDAIDRRTLWSLKGCVHVLSTSSGVFVCCISCQGRLKEDGYLKLTRFGSFCLSHLRILL</sequence>
<gene>
    <name evidence="2" type="ORF">HZH68_011688</name>
</gene>
<feature type="compositionally biased region" description="Gly residues" evidence="1">
    <location>
        <begin position="24"/>
        <end position="41"/>
    </location>
</feature>
<organism evidence="2 3">
    <name type="scientific">Vespula germanica</name>
    <name type="common">German yellow jacket</name>
    <name type="synonym">Paravespula germanica</name>
    <dbReference type="NCBI Taxonomy" id="30212"/>
    <lineage>
        <taxon>Eukaryota</taxon>
        <taxon>Metazoa</taxon>
        <taxon>Ecdysozoa</taxon>
        <taxon>Arthropoda</taxon>
        <taxon>Hexapoda</taxon>
        <taxon>Insecta</taxon>
        <taxon>Pterygota</taxon>
        <taxon>Neoptera</taxon>
        <taxon>Endopterygota</taxon>
        <taxon>Hymenoptera</taxon>
        <taxon>Apocrita</taxon>
        <taxon>Aculeata</taxon>
        <taxon>Vespoidea</taxon>
        <taxon>Vespidae</taxon>
        <taxon>Vespinae</taxon>
        <taxon>Vespula</taxon>
    </lineage>
</organism>
<evidence type="ECO:0000256" key="1">
    <source>
        <dbReference type="SAM" id="MobiDB-lite"/>
    </source>
</evidence>
<dbReference type="Proteomes" id="UP000617340">
    <property type="component" value="Unassembled WGS sequence"/>
</dbReference>
<reference evidence="2" key="1">
    <citation type="journal article" date="2020" name="G3 (Bethesda)">
        <title>High-Quality Assemblies for Three Invasive Social Wasps from the &lt;i&gt;Vespula&lt;/i&gt; Genus.</title>
        <authorList>
            <person name="Harrop T.W.R."/>
            <person name="Guhlin J."/>
            <person name="McLaughlin G.M."/>
            <person name="Permina E."/>
            <person name="Stockwell P."/>
            <person name="Gilligan J."/>
            <person name="Le Lec M.F."/>
            <person name="Gruber M.A.M."/>
            <person name="Quinn O."/>
            <person name="Lovegrove M."/>
            <person name="Duncan E.J."/>
            <person name="Remnant E.J."/>
            <person name="Van Eeckhoven J."/>
            <person name="Graham B."/>
            <person name="Knapp R.A."/>
            <person name="Langford K.W."/>
            <person name="Kronenberg Z."/>
            <person name="Press M.O."/>
            <person name="Eacker S.M."/>
            <person name="Wilson-Rankin E.E."/>
            <person name="Purcell J."/>
            <person name="Lester P.J."/>
            <person name="Dearden P.K."/>
        </authorList>
    </citation>
    <scope>NUCLEOTIDE SEQUENCE</scope>
    <source>
        <strain evidence="2">Linc-1</strain>
    </source>
</reference>
<name>A0A834JLR1_VESGE</name>
<dbReference type="AlphaFoldDB" id="A0A834JLR1"/>
<comment type="caution">
    <text evidence="2">The sequence shown here is derived from an EMBL/GenBank/DDBJ whole genome shotgun (WGS) entry which is preliminary data.</text>
</comment>
<accession>A0A834JLR1</accession>
<dbReference type="EMBL" id="JACSDZ010000012">
    <property type="protein sequence ID" value="KAF7389831.1"/>
    <property type="molecule type" value="Genomic_DNA"/>
</dbReference>
<evidence type="ECO:0000313" key="2">
    <source>
        <dbReference type="EMBL" id="KAF7389831.1"/>
    </source>
</evidence>
<protein>
    <submittedName>
        <fullName evidence="2">Uncharacterized protein</fullName>
    </submittedName>
</protein>
<proteinExistence type="predicted"/>
<keyword evidence="3" id="KW-1185">Reference proteome</keyword>
<feature type="region of interest" description="Disordered" evidence="1">
    <location>
        <begin position="20"/>
        <end position="44"/>
    </location>
</feature>
<evidence type="ECO:0000313" key="3">
    <source>
        <dbReference type="Proteomes" id="UP000617340"/>
    </source>
</evidence>